<gene>
    <name evidence="2" type="ORF">DCAR_031133</name>
    <name evidence="3" type="ORF">DCAR_0936120</name>
</gene>
<proteinExistence type="predicted"/>
<dbReference type="InterPro" id="IPR006527">
    <property type="entry name" value="F-box-assoc_dom_typ1"/>
</dbReference>
<dbReference type="Pfam" id="PF07734">
    <property type="entry name" value="FBA_1"/>
    <property type="match status" value="1"/>
</dbReference>
<evidence type="ECO:0000313" key="2">
    <source>
        <dbReference type="EMBL" id="KZM83564.1"/>
    </source>
</evidence>
<dbReference type="AlphaFoldDB" id="A0A175YIM8"/>
<dbReference type="PANTHER" id="PTHR31672">
    <property type="entry name" value="BNACNNG10540D PROTEIN"/>
    <property type="match status" value="1"/>
</dbReference>
<dbReference type="PANTHER" id="PTHR31672:SF13">
    <property type="entry name" value="F-BOX PROTEIN CPR30-LIKE"/>
    <property type="match status" value="1"/>
</dbReference>
<evidence type="ECO:0000313" key="3">
    <source>
        <dbReference type="EMBL" id="WOH16564.1"/>
    </source>
</evidence>
<dbReference type="OMA" id="HWFAREI"/>
<dbReference type="InterPro" id="IPR017451">
    <property type="entry name" value="F-box-assoc_interact_dom"/>
</dbReference>
<evidence type="ECO:0000259" key="1">
    <source>
        <dbReference type="Pfam" id="PF07734"/>
    </source>
</evidence>
<keyword evidence="4" id="KW-1185">Reference proteome</keyword>
<dbReference type="STRING" id="79200.A0A175YIM8"/>
<dbReference type="Gramene" id="KZM83564">
    <property type="protein sequence ID" value="KZM83564"/>
    <property type="gene ID" value="DCAR_031133"/>
</dbReference>
<dbReference type="EMBL" id="LNRQ01000009">
    <property type="protein sequence ID" value="KZM83564.1"/>
    <property type="molecule type" value="Genomic_DNA"/>
</dbReference>
<dbReference type="Proteomes" id="UP000077755">
    <property type="component" value="Chromosome 9"/>
</dbReference>
<dbReference type="NCBIfam" id="TIGR01640">
    <property type="entry name" value="F_box_assoc_1"/>
    <property type="match status" value="1"/>
</dbReference>
<organism evidence="2">
    <name type="scientific">Daucus carota subsp. sativus</name>
    <name type="common">Carrot</name>
    <dbReference type="NCBI Taxonomy" id="79200"/>
    <lineage>
        <taxon>Eukaryota</taxon>
        <taxon>Viridiplantae</taxon>
        <taxon>Streptophyta</taxon>
        <taxon>Embryophyta</taxon>
        <taxon>Tracheophyta</taxon>
        <taxon>Spermatophyta</taxon>
        <taxon>Magnoliopsida</taxon>
        <taxon>eudicotyledons</taxon>
        <taxon>Gunneridae</taxon>
        <taxon>Pentapetalae</taxon>
        <taxon>asterids</taxon>
        <taxon>campanulids</taxon>
        <taxon>Apiales</taxon>
        <taxon>Apiaceae</taxon>
        <taxon>Apioideae</taxon>
        <taxon>Scandiceae</taxon>
        <taxon>Daucinae</taxon>
        <taxon>Daucus</taxon>
        <taxon>Daucus sect. Daucus</taxon>
    </lineage>
</organism>
<evidence type="ECO:0000313" key="4">
    <source>
        <dbReference type="Proteomes" id="UP000077755"/>
    </source>
</evidence>
<protein>
    <recommendedName>
        <fullName evidence="1">F-box associated beta-propeller type 1 domain-containing protein</fullName>
    </recommendedName>
</protein>
<sequence length="228" mass="26249">MNFITLSVIDVTIDRSIRLNHPIDELSHVVGSCNGLLCLADKANELYLWNPVTRQIKDMNGYKYTVVKNSDDDISVAFGFGFDPASSDYKAVRIVQKFDDNELVNRVEVYSLNEDCWKEINVELEIGLVDEPLCREVTGVNGSIYWFARKRPHDFGLVVLSFHMHSLNFCTIQLPDDLSLSPFYRWYDHEIGILQFKEYVALCCQFRGGCVIYTLLDGNCWCKNIYDC</sequence>
<reference evidence="2" key="1">
    <citation type="journal article" date="2016" name="Nat. Genet.">
        <title>A high-quality carrot genome assembly provides new insights into carotenoid accumulation and asterid genome evolution.</title>
        <authorList>
            <person name="Iorizzo M."/>
            <person name="Ellison S."/>
            <person name="Senalik D."/>
            <person name="Zeng P."/>
            <person name="Satapoomin P."/>
            <person name="Huang J."/>
            <person name="Bowman M."/>
            <person name="Iovene M."/>
            <person name="Sanseverino W."/>
            <person name="Cavagnaro P."/>
            <person name="Yildiz M."/>
            <person name="Macko-Podgorni A."/>
            <person name="Moranska E."/>
            <person name="Grzebelus E."/>
            <person name="Grzebelus D."/>
            <person name="Ashrafi H."/>
            <person name="Zheng Z."/>
            <person name="Cheng S."/>
            <person name="Spooner D."/>
            <person name="Van Deynze A."/>
            <person name="Simon P."/>
        </authorList>
    </citation>
    <scope>NUCLEOTIDE SEQUENCE [LARGE SCALE GENOMIC DNA]</scope>
    <source>
        <tissue evidence="2">Leaf</tissue>
    </source>
</reference>
<feature type="domain" description="F-box associated beta-propeller type 1" evidence="1">
    <location>
        <begin position="24"/>
        <end position="175"/>
    </location>
</feature>
<accession>A0A175YIM8</accession>
<dbReference type="EMBL" id="CP093351">
    <property type="protein sequence ID" value="WOH16564.1"/>
    <property type="molecule type" value="Genomic_DNA"/>
</dbReference>
<name>A0A175YIM8_DAUCS</name>
<reference evidence="3" key="2">
    <citation type="submission" date="2022-03" db="EMBL/GenBank/DDBJ databases">
        <title>Draft title - Genomic analysis of global carrot germplasm unveils the trajectory of domestication and the origin of high carotenoid orange carrot.</title>
        <authorList>
            <person name="Iorizzo M."/>
            <person name="Ellison S."/>
            <person name="Senalik D."/>
            <person name="Macko-Podgorni A."/>
            <person name="Grzebelus D."/>
            <person name="Bostan H."/>
            <person name="Rolling W."/>
            <person name="Curaba J."/>
            <person name="Simon P."/>
        </authorList>
    </citation>
    <scope>NUCLEOTIDE SEQUENCE</scope>
    <source>
        <tissue evidence="3">Leaf</tissue>
    </source>
</reference>
<dbReference type="InterPro" id="IPR050796">
    <property type="entry name" value="SCF_F-box_component"/>
</dbReference>